<evidence type="ECO:0000313" key="2">
    <source>
        <dbReference type="EMBL" id="CAB4124992.1"/>
    </source>
</evidence>
<organism evidence="1">
    <name type="scientific">uncultured Caudovirales phage</name>
    <dbReference type="NCBI Taxonomy" id="2100421"/>
    <lineage>
        <taxon>Viruses</taxon>
        <taxon>Duplodnaviria</taxon>
        <taxon>Heunggongvirae</taxon>
        <taxon>Uroviricota</taxon>
        <taxon>Caudoviricetes</taxon>
        <taxon>Peduoviridae</taxon>
        <taxon>Maltschvirus</taxon>
        <taxon>Maltschvirus maltsch</taxon>
    </lineage>
</organism>
<evidence type="ECO:0000313" key="1">
    <source>
        <dbReference type="EMBL" id="CAB4122707.1"/>
    </source>
</evidence>
<reference evidence="1" key="1">
    <citation type="submission" date="2020-04" db="EMBL/GenBank/DDBJ databases">
        <authorList>
            <person name="Chiriac C."/>
            <person name="Salcher M."/>
            <person name="Ghai R."/>
            <person name="Kavagutti S V."/>
        </authorList>
    </citation>
    <scope>NUCLEOTIDE SEQUENCE</scope>
</reference>
<dbReference type="EMBL" id="LR796166">
    <property type="protein sequence ID" value="CAB4122707.1"/>
    <property type="molecule type" value="Genomic_DNA"/>
</dbReference>
<proteinExistence type="predicted"/>
<sequence length="61" mass="6834">MGLKCWIMGHISNVSIMEIDNEGYVFLRGTTCDRCGADIPLEYSPEIVVKAEIVSKKESKK</sequence>
<accession>A0A6J5KP83</accession>
<dbReference type="EMBL" id="LR798280">
    <property type="protein sequence ID" value="CAB5219812.1"/>
    <property type="molecule type" value="Genomic_DNA"/>
</dbReference>
<gene>
    <name evidence="3" type="ORF">UFOVP234_19</name>
    <name evidence="1" type="ORF">UFOVP35_52</name>
    <name evidence="2" type="ORF">UFOVP52_71</name>
</gene>
<evidence type="ECO:0000313" key="3">
    <source>
        <dbReference type="EMBL" id="CAB5219812.1"/>
    </source>
</evidence>
<protein>
    <submittedName>
        <fullName evidence="1">Uncharacterized protein</fullName>
    </submittedName>
</protein>
<dbReference type="EMBL" id="LR796190">
    <property type="protein sequence ID" value="CAB4124992.1"/>
    <property type="molecule type" value="Genomic_DNA"/>
</dbReference>
<name>A0A6J5KP83_9CAUD</name>